<dbReference type="AlphaFoldDB" id="A0A915YKT2"/>
<proteinExistence type="predicted"/>
<dbReference type="KEGG" id="aup:AsAng_0055580"/>
<evidence type="ECO:0000256" key="1">
    <source>
        <dbReference type="ARBA" id="ARBA00023125"/>
    </source>
</evidence>
<evidence type="ECO:0000256" key="2">
    <source>
        <dbReference type="PROSITE-ProRule" id="PRU00335"/>
    </source>
</evidence>
<feature type="DNA-binding region" description="H-T-H motif" evidence="2">
    <location>
        <begin position="25"/>
        <end position="44"/>
    </location>
</feature>
<feature type="domain" description="HTH tetR-type" evidence="3">
    <location>
        <begin position="2"/>
        <end position="62"/>
    </location>
</feature>
<name>A0A915YKT2_9BACT</name>
<dbReference type="Pfam" id="PF13972">
    <property type="entry name" value="TetR"/>
    <property type="match status" value="1"/>
</dbReference>
<dbReference type="GO" id="GO:0003677">
    <property type="term" value="F:DNA binding"/>
    <property type="evidence" value="ECO:0007669"/>
    <property type="project" value="UniProtKB-UniRule"/>
</dbReference>
<dbReference type="InterPro" id="IPR025722">
    <property type="entry name" value="TetR"/>
</dbReference>
<dbReference type="EMBL" id="AP026867">
    <property type="protein sequence ID" value="BDS14776.1"/>
    <property type="molecule type" value="Genomic_DNA"/>
</dbReference>
<dbReference type="Gene3D" id="1.10.357.10">
    <property type="entry name" value="Tetracycline Repressor, domain 2"/>
    <property type="match status" value="1"/>
</dbReference>
<evidence type="ECO:0000259" key="3">
    <source>
        <dbReference type="PROSITE" id="PS50977"/>
    </source>
</evidence>
<dbReference type="Pfam" id="PF00440">
    <property type="entry name" value="TetR_N"/>
    <property type="match status" value="1"/>
</dbReference>
<sequence>MKNTKQKIADTARKLFNIHGYGQVTLRMIANDLGMSCGNLNYHFKKREDILEVLYFEMVAVFDQRVLELPQQKISMSLIYQEVRTSMQRMIAYRFFWTDIYNLLRTSPNIKKHFQQVYEQRIKGYLYLFAELRKEGLLKTPAYKNEDQFIGKQMVHFSNTWLYGMVLYANDFGDEILEENVSNLLGLLYPYLTAKGQEALQSLVAYLKG</sequence>
<evidence type="ECO:0000313" key="5">
    <source>
        <dbReference type="Proteomes" id="UP001060919"/>
    </source>
</evidence>
<dbReference type="Proteomes" id="UP001060919">
    <property type="component" value="Chromosome"/>
</dbReference>
<dbReference type="RefSeq" id="WP_264789985.1">
    <property type="nucleotide sequence ID" value="NZ_AP026867.1"/>
</dbReference>
<accession>A0A915YKT2</accession>
<reference evidence="4" key="1">
    <citation type="submission" date="2022-09" db="EMBL/GenBank/DDBJ databases">
        <title>Aureispira anguillicida sp. nov., isolated from Leptocephalus of Japanese eel Anguilla japonica.</title>
        <authorList>
            <person name="Yuasa K."/>
            <person name="Mekata T."/>
            <person name="Ikunari K."/>
        </authorList>
    </citation>
    <scope>NUCLEOTIDE SEQUENCE</scope>
    <source>
        <strain evidence="4">EL160426</strain>
    </source>
</reference>
<dbReference type="InterPro" id="IPR050624">
    <property type="entry name" value="HTH-type_Tx_Regulator"/>
</dbReference>
<dbReference type="InterPro" id="IPR001647">
    <property type="entry name" value="HTH_TetR"/>
</dbReference>
<organism evidence="4 5">
    <name type="scientific">Aureispira anguillae</name>
    <dbReference type="NCBI Taxonomy" id="2864201"/>
    <lineage>
        <taxon>Bacteria</taxon>
        <taxon>Pseudomonadati</taxon>
        <taxon>Bacteroidota</taxon>
        <taxon>Saprospiria</taxon>
        <taxon>Saprospirales</taxon>
        <taxon>Saprospiraceae</taxon>
        <taxon>Aureispira</taxon>
    </lineage>
</organism>
<dbReference type="InterPro" id="IPR009057">
    <property type="entry name" value="Homeodomain-like_sf"/>
</dbReference>
<protein>
    <submittedName>
        <fullName evidence="4">TetR/AcrR family transcriptional regulator</fullName>
    </submittedName>
</protein>
<keyword evidence="5" id="KW-1185">Reference proteome</keyword>
<keyword evidence="1 2" id="KW-0238">DNA-binding</keyword>
<dbReference type="SUPFAM" id="SSF46689">
    <property type="entry name" value="Homeodomain-like"/>
    <property type="match status" value="1"/>
</dbReference>
<dbReference type="PROSITE" id="PS50977">
    <property type="entry name" value="HTH_TETR_2"/>
    <property type="match status" value="1"/>
</dbReference>
<evidence type="ECO:0000313" key="4">
    <source>
        <dbReference type="EMBL" id="BDS14776.1"/>
    </source>
</evidence>
<dbReference type="PANTHER" id="PTHR43479:SF11">
    <property type="entry name" value="ACREF_ENVCD OPERON REPRESSOR-RELATED"/>
    <property type="match status" value="1"/>
</dbReference>
<dbReference type="PRINTS" id="PR00455">
    <property type="entry name" value="HTHTETR"/>
</dbReference>
<dbReference type="PANTHER" id="PTHR43479">
    <property type="entry name" value="ACREF/ENVCD OPERON REPRESSOR-RELATED"/>
    <property type="match status" value="1"/>
</dbReference>
<gene>
    <name evidence="4" type="ORF">AsAng_0055580</name>
</gene>